<dbReference type="SUPFAM" id="SSF109854">
    <property type="entry name" value="DinB/YfiT-like putative metalloenzymes"/>
    <property type="match status" value="1"/>
</dbReference>
<evidence type="ECO:0000259" key="1">
    <source>
        <dbReference type="Pfam" id="PF12867"/>
    </source>
</evidence>
<dbReference type="Gene3D" id="1.20.120.450">
    <property type="entry name" value="dinb family like domain"/>
    <property type="match status" value="1"/>
</dbReference>
<proteinExistence type="predicted"/>
<dbReference type="Proteomes" id="UP000279089">
    <property type="component" value="Unassembled WGS sequence"/>
</dbReference>
<dbReference type="EMBL" id="RMBX01000001">
    <property type="protein sequence ID" value="RPD42751.1"/>
    <property type="molecule type" value="Genomic_DNA"/>
</dbReference>
<reference evidence="3" key="1">
    <citation type="submission" date="2018-11" db="EMBL/GenBank/DDBJ databases">
        <title>Chitinophaga lutea sp.nov., isolate from arsenic contaminated soil.</title>
        <authorList>
            <person name="Zong Y."/>
        </authorList>
    </citation>
    <scope>NUCLEOTIDE SEQUENCE [LARGE SCALE GENOMIC DNA]</scope>
    <source>
        <strain evidence="3">YLT18</strain>
    </source>
</reference>
<feature type="domain" description="DinB-like" evidence="1">
    <location>
        <begin position="25"/>
        <end position="145"/>
    </location>
</feature>
<evidence type="ECO:0000313" key="3">
    <source>
        <dbReference type="Proteomes" id="UP000279089"/>
    </source>
</evidence>
<evidence type="ECO:0000313" key="2">
    <source>
        <dbReference type="EMBL" id="RPD42751.1"/>
    </source>
</evidence>
<keyword evidence="3" id="KW-1185">Reference proteome</keyword>
<dbReference type="InterPro" id="IPR034660">
    <property type="entry name" value="DinB/YfiT-like"/>
</dbReference>
<dbReference type="OrthoDB" id="9814103at2"/>
<dbReference type="Pfam" id="PF12867">
    <property type="entry name" value="DinB_2"/>
    <property type="match status" value="1"/>
</dbReference>
<gene>
    <name evidence="2" type="ORF">EG028_00175</name>
</gene>
<dbReference type="RefSeq" id="WP_120514034.1">
    <property type="nucleotide sequence ID" value="NZ_QXZY01000001.1"/>
</dbReference>
<organism evidence="2 3">
    <name type="scientific">Chitinophaga barathri</name>
    <dbReference type="NCBI Taxonomy" id="1647451"/>
    <lineage>
        <taxon>Bacteria</taxon>
        <taxon>Pseudomonadati</taxon>
        <taxon>Bacteroidota</taxon>
        <taxon>Chitinophagia</taxon>
        <taxon>Chitinophagales</taxon>
        <taxon>Chitinophagaceae</taxon>
        <taxon>Chitinophaga</taxon>
    </lineage>
</organism>
<sequence>MSTLVVLAESLQHLYQGDPWLDVTFMEHLQDMTAEEAGRRFNTSHNTWELVNHIIFWHQNVTRKLMGEKPEQDGDLPDFYYPENHGENNWQATLHRFEHSITTMAETIRNFPEEKLWLPIPNTQHNAYYYIQGILQHAAYHLGQIVVLHRYSEKE</sequence>
<protein>
    <submittedName>
        <fullName evidence="2">DinB family protein</fullName>
    </submittedName>
</protein>
<comment type="caution">
    <text evidence="2">The sequence shown here is derived from an EMBL/GenBank/DDBJ whole genome shotgun (WGS) entry which is preliminary data.</text>
</comment>
<dbReference type="AlphaFoldDB" id="A0A3N4MFY2"/>
<accession>A0A3N4MFY2</accession>
<dbReference type="InterPro" id="IPR024775">
    <property type="entry name" value="DinB-like"/>
</dbReference>
<name>A0A3N4MFY2_9BACT</name>